<keyword evidence="4" id="KW-0540">Nuclease</keyword>
<protein>
    <recommendedName>
        <fullName evidence="12">DDE Tnp4 domain-containing protein</fullName>
    </recommendedName>
</protein>
<gene>
    <name evidence="10" type="ORF">MKW98_017674</name>
</gene>
<evidence type="ECO:0000256" key="3">
    <source>
        <dbReference type="ARBA" id="ARBA00006958"/>
    </source>
</evidence>
<feature type="domain" description="DDE Tnp4" evidence="8">
    <location>
        <begin position="154"/>
        <end position="314"/>
    </location>
</feature>
<keyword evidence="11" id="KW-1185">Reference proteome</keyword>
<evidence type="ECO:0008006" key="12">
    <source>
        <dbReference type="Google" id="ProtNLM"/>
    </source>
</evidence>
<dbReference type="GO" id="GO:0004518">
    <property type="term" value="F:nuclease activity"/>
    <property type="evidence" value="ECO:0007669"/>
    <property type="project" value="UniProtKB-KW"/>
</dbReference>
<dbReference type="InterPro" id="IPR058353">
    <property type="entry name" value="DUF8040"/>
</dbReference>
<dbReference type="InterPro" id="IPR045249">
    <property type="entry name" value="HARBI1-like"/>
</dbReference>
<dbReference type="GO" id="GO:0016787">
    <property type="term" value="F:hydrolase activity"/>
    <property type="evidence" value="ECO:0007669"/>
    <property type="project" value="UniProtKB-KW"/>
</dbReference>
<organism evidence="10 11">
    <name type="scientific">Papaver atlanticum</name>
    <dbReference type="NCBI Taxonomy" id="357466"/>
    <lineage>
        <taxon>Eukaryota</taxon>
        <taxon>Viridiplantae</taxon>
        <taxon>Streptophyta</taxon>
        <taxon>Embryophyta</taxon>
        <taxon>Tracheophyta</taxon>
        <taxon>Spermatophyta</taxon>
        <taxon>Magnoliopsida</taxon>
        <taxon>Ranunculales</taxon>
        <taxon>Papaveraceae</taxon>
        <taxon>Papaveroideae</taxon>
        <taxon>Papaver</taxon>
    </lineage>
</organism>
<evidence type="ECO:0000259" key="9">
    <source>
        <dbReference type="Pfam" id="PF26138"/>
    </source>
</evidence>
<feature type="domain" description="DUF8040" evidence="9">
    <location>
        <begin position="29"/>
        <end position="120"/>
    </location>
</feature>
<keyword evidence="5" id="KW-0479">Metal-binding</keyword>
<evidence type="ECO:0000256" key="1">
    <source>
        <dbReference type="ARBA" id="ARBA00001968"/>
    </source>
</evidence>
<dbReference type="GO" id="GO:0046872">
    <property type="term" value="F:metal ion binding"/>
    <property type="evidence" value="ECO:0007669"/>
    <property type="project" value="UniProtKB-KW"/>
</dbReference>
<accession>A0AAD4TEQ8</accession>
<reference evidence="10" key="1">
    <citation type="submission" date="2022-04" db="EMBL/GenBank/DDBJ databases">
        <title>A functionally conserved STORR gene fusion in Papaver species that diverged 16.8 million years ago.</title>
        <authorList>
            <person name="Catania T."/>
        </authorList>
    </citation>
    <scope>NUCLEOTIDE SEQUENCE</scope>
    <source>
        <strain evidence="10">S-188037</strain>
    </source>
</reference>
<keyword evidence="6" id="KW-0378">Hydrolase</keyword>
<evidence type="ECO:0000256" key="5">
    <source>
        <dbReference type="ARBA" id="ARBA00022723"/>
    </source>
</evidence>
<dbReference type="Proteomes" id="UP001202328">
    <property type="component" value="Unassembled WGS sequence"/>
</dbReference>
<comment type="subcellular location">
    <subcellularLocation>
        <location evidence="2">Nucleus</location>
    </subcellularLocation>
</comment>
<keyword evidence="7" id="KW-0539">Nucleus</keyword>
<name>A0AAD4TEQ8_9MAGN</name>
<evidence type="ECO:0000313" key="11">
    <source>
        <dbReference type="Proteomes" id="UP001202328"/>
    </source>
</evidence>
<proteinExistence type="inferred from homology"/>
<comment type="caution">
    <text evidence="10">The sequence shown here is derived from an EMBL/GenBank/DDBJ whole genome shotgun (WGS) entry which is preliminary data.</text>
</comment>
<comment type="cofactor">
    <cofactor evidence="1">
        <name>a divalent metal cation</name>
        <dbReference type="ChEBI" id="CHEBI:60240"/>
    </cofactor>
</comment>
<dbReference type="PANTHER" id="PTHR22930">
    <property type="match status" value="1"/>
</dbReference>
<evidence type="ECO:0000256" key="6">
    <source>
        <dbReference type="ARBA" id="ARBA00022801"/>
    </source>
</evidence>
<sequence length="396" mass="45414">MEDSDDEENILLLDQIEKESSQPLAPNARKFVEEVLNDHDNTNCCENFRMTKEHFSNLCVILQTKGLLRHTNRIKVEEQLAIFLYTFGHNQRIRAVQKRFDYSGETISRHFNNVLNAIMSLSSDYFDSQDPECPQEILEDTRFFPYFKNCVGVVDGMHIPVMVGVDEQGPFRNRHGVLSQNVMAACSFGSQFQYVLAGWEGSATDSCVLNAALTRHSKLRVPEGKFYLVDEDYRNTPGFIAPYPGVRYQLSEFSGADDLQNAQELFNFRHSLLRSTIEGTFKIWKARFPILTAAPLYPLQTQVKLVIAACILHNYIRKEKGEDWLFNMCEDALWQHTDPTATLAEKEPVAHVSDSYLSDFPCSEMELEMASELRDSIAAEMWNDHIRDSSNLRSDH</sequence>
<evidence type="ECO:0000259" key="8">
    <source>
        <dbReference type="Pfam" id="PF13359"/>
    </source>
</evidence>
<dbReference type="Pfam" id="PF26138">
    <property type="entry name" value="DUF8040"/>
    <property type="match status" value="1"/>
</dbReference>
<evidence type="ECO:0000256" key="7">
    <source>
        <dbReference type="ARBA" id="ARBA00023242"/>
    </source>
</evidence>
<evidence type="ECO:0000256" key="4">
    <source>
        <dbReference type="ARBA" id="ARBA00022722"/>
    </source>
</evidence>
<dbReference type="PANTHER" id="PTHR22930:SF273">
    <property type="entry name" value="NUCLEASE HARBI1"/>
    <property type="match status" value="1"/>
</dbReference>
<evidence type="ECO:0000313" key="10">
    <source>
        <dbReference type="EMBL" id="KAI3953850.1"/>
    </source>
</evidence>
<dbReference type="EMBL" id="JAJJMB010002020">
    <property type="protein sequence ID" value="KAI3953850.1"/>
    <property type="molecule type" value="Genomic_DNA"/>
</dbReference>
<evidence type="ECO:0000256" key="2">
    <source>
        <dbReference type="ARBA" id="ARBA00004123"/>
    </source>
</evidence>
<comment type="similarity">
    <text evidence="3">Belongs to the HARBI1 family.</text>
</comment>
<dbReference type="AlphaFoldDB" id="A0AAD4TEQ8"/>
<dbReference type="GO" id="GO:0005634">
    <property type="term" value="C:nucleus"/>
    <property type="evidence" value="ECO:0007669"/>
    <property type="project" value="UniProtKB-SubCell"/>
</dbReference>
<dbReference type="Pfam" id="PF13359">
    <property type="entry name" value="DDE_Tnp_4"/>
    <property type="match status" value="1"/>
</dbReference>
<dbReference type="InterPro" id="IPR027806">
    <property type="entry name" value="HARBI1_dom"/>
</dbReference>